<evidence type="ECO:0000313" key="3">
    <source>
        <dbReference type="Proteomes" id="UP000240708"/>
    </source>
</evidence>
<feature type="region of interest" description="Disordered" evidence="1">
    <location>
        <begin position="46"/>
        <end position="72"/>
    </location>
</feature>
<evidence type="ECO:0000313" key="2">
    <source>
        <dbReference type="EMBL" id="PSL04434.1"/>
    </source>
</evidence>
<gene>
    <name evidence="2" type="ORF">CLV48_105178</name>
</gene>
<name>A0A2P8E4P4_9BACT</name>
<evidence type="ECO:0000256" key="1">
    <source>
        <dbReference type="SAM" id="MobiDB-lite"/>
    </source>
</evidence>
<organism evidence="2 3">
    <name type="scientific">Cecembia rubra</name>
    <dbReference type="NCBI Taxonomy" id="1485585"/>
    <lineage>
        <taxon>Bacteria</taxon>
        <taxon>Pseudomonadati</taxon>
        <taxon>Bacteroidota</taxon>
        <taxon>Cytophagia</taxon>
        <taxon>Cytophagales</taxon>
        <taxon>Cyclobacteriaceae</taxon>
        <taxon>Cecembia</taxon>
    </lineage>
</organism>
<dbReference type="OrthoDB" id="1443240at2"/>
<sequence length="456" mass="50591">MRRIILSRHLFTFLFFLFINILAIAQTLREPVGCGDCENTARTYTENGGTNISSPHAVGTQQNRWGGQSPGVSTTVKFENRPSSNIRSFYRWQAGGNDSIRIAGIIVEPNVTLEIGRQNNNERPAFDIIGGCIIVKSGAVLNFSYYTKMQGLRICVEEGGRINFDSEAAGGSDGQRDNFIFNDIEINLAGPGAEITFGNAEIVQLGFIVIGGYQGQGCIQNSNGTLSPPARPPANIDVDLSRMTQAELVLFCNFLSNAGFSIQPVEYLYFKSNFLPQHRAVQLIWATAKEWENSHFEIQRSVNGVRNWEKIGEMKGAGWSEMPVEYLFKDEMLPLTGGNVFYRLKQVDFNGDFAYSEVVSARIPTLQFTNGVWRVFPNPSNGDALRIELLDRKLYNGEALTANLITPAAGRRSLLGIDSDTIAEEVLELLNANGKGVYILEIAWSNNIEHIKILKQ</sequence>
<accession>A0A2P8E4P4</accession>
<dbReference type="AlphaFoldDB" id="A0A2P8E4P4"/>
<proteinExistence type="predicted"/>
<dbReference type="RefSeq" id="WP_106567336.1">
    <property type="nucleotide sequence ID" value="NZ_JAUVYL010000013.1"/>
</dbReference>
<dbReference type="EMBL" id="PYGF01000005">
    <property type="protein sequence ID" value="PSL04434.1"/>
    <property type="molecule type" value="Genomic_DNA"/>
</dbReference>
<protein>
    <submittedName>
        <fullName evidence="2">Uncharacterized protein</fullName>
    </submittedName>
</protein>
<dbReference type="Proteomes" id="UP000240708">
    <property type="component" value="Unassembled WGS sequence"/>
</dbReference>
<keyword evidence="3" id="KW-1185">Reference proteome</keyword>
<reference evidence="2 3" key="1">
    <citation type="submission" date="2018-03" db="EMBL/GenBank/DDBJ databases">
        <title>Genomic Encyclopedia of Archaeal and Bacterial Type Strains, Phase II (KMG-II): from individual species to whole genera.</title>
        <authorList>
            <person name="Goeker M."/>
        </authorList>
    </citation>
    <scope>NUCLEOTIDE SEQUENCE [LARGE SCALE GENOMIC DNA]</scope>
    <source>
        <strain evidence="2 3">DSM 28057</strain>
    </source>
</reference>
<comment type="caution">
    <text evidence="2">The sequence shown here is derived from an EMBL/GenBank/DDBJ whole genome shotgun (WGS) entry which is preliminary data.</text>
</comment>